<reference evidence="4" key="3">
    <citation type="submission" date="2016-08" db="EMBL/GenBank/DDBJ databases">
        <title>Sequencing, Assembly and Comparative Genomics of S. aureofaciens ATCC 10762.</title>
        <authorList>
            <person name="Gradnigo J.S."/>
            <person name="Johnson N."/>
            <person name="Somerville G.A."/>
        </authorList>
    </citation>
    <scope>NUCLEOTIDE SEQUENCE [LARGE SCALE GENOMIC DNA]</scope>
    <source>
        <strain evidence="4">ATCC 10762</strain>
    </source>
</reference>
<accession>A0A8H9LVP2</accession>
<protein>
    <submittedName>
        <fullName evidence="4">Transposase</fullName>
    </submittedName>
</protein>
<proteinExistence type="predicted"/>
<keyword evidence="5" id="KW-1185">Reference proteome</keyword>
<reference evidence="3" key="1">
    <citation type="journal article" date="2014" name="Int. J. Syst. Evol. Microbiol.">
        <title>Complete genome sequence of Corynebacterium casei LMG S-19264T (=DSM 44701T), isolated from a smear-ripened cheese.</title>
        <authorList>
            <consortium name="US DOE Joint Genome Institute (JGI-PGF)"/>
            <person name="Walter F."/>
            <person name="Albersmeier A."/>
            <person name="Kalinowski J."/>
            <person name="Ruckert C."/>
        </authorList>
    </citation>
    <scope>NUCLEOTIDE SEQUENCE</scope>
    <source>
        <strain evidence="3">JCM 4434</strain>
    </source>
</reference>
<gene>
    <name evidence="3" type="ORF">GCM10010502_68120</name>
    <name evidence="4" type="ORF">HS99_0018315</name>
</gene>
<evidence type="ECO:0000313" key="3">
    <source>
        <dbReference type="EMBL" id="GGV03767.1"/>
    </source>
</evidence>
<feature type="domain" description="Insertion element IS402-like" evidence="2">
    <location>
        <begin position="43"/>
        <end position="120"/>
    </location>
</feature>
<reference evidence="4 5" key="2">
    <citation type="submission" date="2014-07" db="EMBL/GenBank/DDBJ databases">
        <authorList>
            <person name="Zhang J.E."/>
            <person name="Yang H."/>
            <person name="Guo J."/>
            <person name="Deng Z."/>
            <person name="Luo H."/>
            <person name="Luo M."/>
            <person name="Zhao B."/>
        </authorList>
    </citation>
    <scope>NUCLEOTIDE SEQUENCE [LARGE SCALE GENOMIC DNA]</scope>
    <source>
        <strain evidence="4">ATCC 10762</strain>
        <strain evidence="5">ATCC 10762 / DSM 40127 / CCM 3239 / JCM 4008 / LMG 5968 / NBRC 12843 / NCIMB 8234 / A-377</strain>
    </source>
</reference>
<dbReference type="InterPro" id="IPR002559">
    <property type="entry name" value="Transposase_11"/>
</dbReference>
<dbReference type="PANTHER" id="PTHR30007:SF0">
    <property type="entry name" value="TRANSPOSASE"/>
    <property type="match status" value="1"/>
</dbReference>
<sequence length="317" mass="35665">MPLLYAVAAVDGNSVPPRCDCFAHRYGNAGDHRDRVRRYDSDMTDAEWAAVRDLLPVPAWMSGRGGRPEGYCHRQLLDAIRYLVDNGVKWAALPADFPPYKRVHAFFTRWRDTGLLTEFHDRVRAAVRTAHGRDPQPTAAVIDSQSVKAAASVHSATRGYDGAKNINGRKRHLVVDTLGLLLMILVTPADAGDRATAADMLPALKAKFRYLRRIWADSGYTGDLVTWANTKLALIVEIVKRTDDLSGFRIVPRRWVAERTFGWLMRSRRLARDYETRTDSAQAMILWSMTMVMSRRLARHRRRARSVTPRPGAGAAA</sequence>
<evidence type="ECO:0000259" key="2">
    <source>
        <dbReference type="Pfam" id="PF13340"/>
    </source>
</evidence>
<evidence type="ECO:0000313" key="4">
    <source>
        <dbReference type="EMBL" id="OEV39052.1"/>
    </source>
</evidence>
<dbReference type="Pfam" id="PF01609">
    <property type="entry name" value="DDE_Tnp_1"/>
    <property type="match status" value="1"/>
</dbReference>
<comment type="caution">
    <text evidence="4">The sequence shown here is derived from an EMBL/GenBank/DDBJ whole genome shotgun (WGS) entry which is preliminary data.</text>
</comment>
<feature type="domain" description="Transposase IS4-like" evidence="1">
    <location>
        <begin position="136"/>
        <end position="291"/>
    </location>
</feature>
<evidence type="ECO:0000313" key="5">
    <source>
        <dbReference type="Proteomes" id="UP000037395"/>
    </source>
</evidence>
<dbReference type="AlphaFoldDB" id="A0A1E7NEF3"/>
<dbReference type="InterPro" id="IPR025161">
    <property type="entry name" value="IS402-like_dom"/>
</dbReference>
<reference evidence="3" key="5">
    <citation type="submission" date="2020-09" db="EMBL/GenBank/DDBJ databases">
        <authorList>
            <person name="Sun Q."/>
            <person name="Ohkuma M."/>
        </authorList>
    </citation>
    <scope>NUCLEOTIDE SEQUENCE</scope>
    <source>
        <strain evidence="3">JCM 4434</strain>
    </source>
</reference>
<evidence type="ECO:0000259" key="1">
    <source>
        <dbReference type="Pfam" id="PF01609"/>
    </source>
</evidence>
<dbReference type="PANTHER" id="PTHR30007">
    <property type="entry name" value="PHP DOMAIN PROTEIN"/>
    <property type="match status" value="1"/>
</dbReference>
<dbReference type="EMBL" id="BMUB01000031">
    <property type="protein sequence ID" value="GGV03767.1"/>
    <property type="molecule type" value="Genomic_DNA"/>
</dbReference>
<dbReference type="Proteomes" id="UP000610124">
    <property type="component" value="Unassembled WGS sequence"/>
</dbReference>
<dbReference type="NCBIfam" id="NF033580">
    <property type="entry name" value="transpos_IS5_3"/>
    <property type="match status" value="1"/>
</dbReference>
<name>A0A1E7NEF3_KITAU</name>
<dbReference type="GO" id="GO:0003677">
    <property type="term" value="F:DNA binding"/>
    <property type="evidence" value="ECO:0007669"/>
    <property type="project" value="InterPro"/>
</dbReference>
<dbReference type="RefSeq" id="WP_046386393.1">
    <property type="nucleotide sequence ID" value="NZ_BMUB01000031.1"/>
</dbReference>
<reference evidence="5" key="4">
    <citation type="submission" date="2016-08" db="EMBL/GenBank/DDBJ databases">
        <title>Sequencing, assembly and comparative genomics of S. aureofaciens ATCC 10762.</title>
        <authorList>
            <person name="Gradnigo J.S."/>
            <person name="Johnson N."/>
            <person name="Somerville G.A."/>
        </authorList>
    </citation>
    <scope>NUCLEOTIDE SEQUENCE [LARGE SCALE GENOMIC DNA]</scope>
    <source>
        <strain evidence="5">ATCC 10762 / DSM 40127 / CCM 3239 / JCM 4008 / LMG 5968 / NBRC 12843 / NCIMB 8234 / A-377</strain>
    </source>
</reference>
<dbReference type="Proteomes" id="UP000037395">
    <property type="component" value="Unassembled WGS sequence"/>
</dbReference>
<dbReference type="Pfam" id="PF13340">
    <property type="entry name" value="DUF4096"/>
    <property type="match status" value="1"/>
</dbReference>
<dbReference type="EMBL" id="JPRF03000002">
    <property type="protein sequence ID" value="OEV39052.1"/>
    <property type="molecule type" value="Genomic_DNA"/>
</dbReference>
<dbReference type="GO" id="GO:0004803">
    <property type="term" value="F:transposase activity"/>
    <property type="evidence" value="ECO:0007669"/>
    <property type="project" value="InterPro"/>
</dbReference>
<accession>A0A1E7NEF3</accession>
<organism evidence="4 5">
    <name type="scientific">Kitasatospora aureofaciens</name>
    <name type="common">Streptomyces aureofaciens</name>
    <dbReference type="NCBI Taxonomy" id="1894"/>
    <lineage>
        <taxon>Bacteria</taxon>
        <taxon>Bacillati</taxon>
        <taxon>Actinomycetota</taxon>
        <taxon>Actinomycetes</taxon>
        <taxon>Kitasatosporales</taxon>
        <taxon>Streptomycetaceae</taxon>
        <taxon>Kitasatospora</taxon>
    </lineage>
</organism>
<dbReference type="GO" id="GO:0006313">
    <property type="term" value="P:DNA transposition"/>
    <property type="evidence" value="ECO:0007669"/>
    <property type="project" value="InterPro"/>
</dbReference>
<dbReference type="GeneID" id="97489709"/>